<feature type="transmembrane region" description="Helical" evidence="2">
    <location>
        <begin position="81"/>
        <end position="103"/>
    </location>
</feature>
<evidence type="ECO:0000256" key="1">
    <source>
        <dbReference type="ARBA" id="ARBA00007430"/>
    </source>
</evidence>
<evidence type="ECO:0000313" key="5">
    <source>
        <dbReference type="Proteomes" id="UP000182715"/>
    </source>
</evidence>
<keyword evidence="2" id="KW-0812">Transmembrane</keyword>
<proteinExistence type="inferred from homology"/>
<organism evidence="4 5">
    <name type="scientific">Neisseria meningitidis serogroup B</name>
    <dbReference type="NCBI Taxonomy" id="491"/>
    <lineage>
        <taxon>Bacteria</taxon>
        <taxon>Pseudomonadati</taxon>
        <taxon>Pseudomonadota</taxon>
        <taxon>Betaproteobacteria</taxon>
        <taxon>Neisseriales</taxon>
        <taxon>Neisseriaceae</taxon>
        <taxon>Neisseria</taxon>
    </lineage>
</organism>
<dbReference type="EC" id="4.2.1.-" evidence="4"/>
<dbReference type="InterPro" id="IPR003869">
    <property type="entry name" value="Polysac_CapD-like"/>
</dbReference>
<keyword evidence="2" id="KW-0472">Membrane</keyword>
<comment type="similarity">
    <text evidence="1">Belongs to the polysaccharide synthase family.</text>
</comment>
<name>A0A0H5QCI9_NEIMI</name>
<dbReference type="Gene3D" id="3.40.50.720">
    <property type="entry name" value="NAD(P)-binding Rossmann-like Domain"/>
    <property type="match status" value="2"/>
</dbReference>
<feature type="transmembrane region" description="Helical" evidence="2">
    <location>
        <begin position="12"/>
        <end position="32"/>
    </location>
</feature>
<dbReference type="AlphaFoldDB" id="A0A0H5QCI9"/>
<accession>A0A0H5QCI9</accession>
<dbReference type="PANTHER" id="PTHR43318:SF1">
    <property type="entry name" value="POLYSACCHARIDE BIOSYNTHESIS PROTEIN EPSC-RELATED"/>
    <property type="match status" value="1"/>
</dbReference>
<reference evidence="4 5" key="1">
    <citation type="submission" date="2014-11" db="EMBL/GenBank/DDBJ databases">
        <authorList>
            <person name="Diene M.Seydina."/>
        </authorList>
    </citation>
    <scope>NUCLEOTIDE SEQUENCE [LARGE SCALE GENOMIC DNA]</scope>
    <source>
        <strain evidence="4 5">Neisseria meningitidis CHUV</strain>
    </source>
</reference>
<feature type="transmembrane region" description="Helical" evidence="2">
    <location>
        <begin position="52"/>
        <end position="69"/>
    </location>
</feature>
<evidence type="ECO:0000256" key="2">
    <source>
        <dbReference type="SAM" id="Phobius"/>
    </source>
</evidence>
<dbReference type="InterPro" id="IPR029063">
    <property type="entry name" value="SAM-dependent_MTases_sf"/>
</dbReference>
<feature type="transmembrane region" description="Helical" evidence="2">
    <location>
        <begin position="109"/>
        <end position="130"/>
    </location>
</feature>
<sequence length="636" mass="70955">MNLETLIALPRNIKKICFLIHDFLMIFIAFWFTQSLKADYSDEWFDFANWQSFLLTALLTITLFIRMGLYHAVTRFVSFRILTTALAGSLASAVLFFLNTLIFEERLRLALPIVYFLLLFVSVTGSRMVLRGLLSEHPKKQMIPVIIYGAGRSGRQLLEAVKQMREYSAAAFVDDDPKLWHTVIYDLAVYQPDAIAFLIERYGVEKILLAIPGATQEQRRRIINKLEAYPCEVLTIPGMKDLMDGKISIGTLKKISVSDLLGRDSVAPDDRLMSADIEGKTVMVTGAGGSIGSELCRQIIRRRPEKLLLFELSEFALYAIEKELRETCIQKRLDTEILPFLGSVQNRTLLEHVMTAFSVATVYHAAAYKHVPMVEFNTVEGIRNNIFGTLECALAATTSGVRTFVLISTDKAVRPTNTMGASKRMAELCLQALAAEPGQKTRFSMVRFGNVLGSSGSVVPLFEKQIAEGGPLTLTHPEITRYFMTIPEAAQLVIQAGAMGTGGDVFVLDMGESVKIIDLARQMITLSGLKPNTPEQPDGDIEILITGLRPGEKLYEELLIGDNVRKTGHPRIMTANETMLPWHELSALLDRIRAACDRYDQQAIRTLLINAPTGFAPSDGICDLLWVRETHRKNAV</sequence>
<dbReference type="OMA" id="FPKIHIG"/>
<dbReference type="InterPro" id="IPR051203">
    <property type="entry name" value="Polysaccharide_Synthase-Rel"/>
</dbReference>
<protein>
    <submittedName>
        <fullName evidence="4">UDP-N-acetylglucosamine 4,6-dehydratase</fullName>
        <ecNumber evidence="4">4.2.1.-</ecNumber>
    </submittedName>
</protein>
<evidence type="ECO:0000259" key="3">
    <source>
        <dbReference type="Pfam" id="PF02719"/>
    </source>
</evidence>
<keyword evidence="2" id="KW-1133">Transmembrane helix</keyword>
<dbReference type="InterPro" id="IPR036291">
    <property type="entry name" value="NAD(P)-bd_dom_sf"/>
</dbReference>
<dbReference type="Pfam" id="PF13727">
    <property type="entry name" value="CoA_binding_3"/>
    <property type="match status" value="1"/>
</dbReference>
<dbReference type="Pfam" id="PF02719">
    <property type="entry name" value="Polysacc_synt_2"/>
    <property type="match status" value="1"/>
</dbReference>
<evidence type="ECO:0000313" key="4">
    <source>
        <dbReference type="EMBL" id="CRY99684.1"/>
    </source>
</evidence>
<dbReference type="SUPFAM" id="SSF51735">
    <property type="entry name" value="NAD(P)-binding Rossmann-fold domains"/>
    <property type="match status" value="1"/>
</dbReference>
<dbReference type="SUPFAM" id="SSF53335">
    <property type="entry name" value="S-adenosyl-L-methionine-dependent methyltransferases"/>
    <property type="match status" value="1"/>
</dbReference>
<dbReference type="PANTHER" id="PTHR43318">
    <property type="entry name" value="UDP-N-ACETYLGLUCOSAMINE 4,6-DEHYDRATASE"/>
    <property type="match status" value="1"/>
</dbReference>
<dbReference type="Proteomes" id="UP000182715">
    <property type="component" value="Unassembled WGS sequence"/>
</dbReference>
<keyword evidence="4" id="KW-0456">Lyase</keyword>
<dbReference type="EMBL" id="CVTF01000081">
    <property type="protein sequence ID" value="CRY99684.1"/>
    <property type="molecule type" value="Genomic_DNA"/>
</dbReference>
<dbReference type="CDD" id="cd05237">
    <property type="entry name" value="UDP_invert_4-6DH_SDR_e"/>
    <property type="match status" value="1"/>
</dbReference>
<dbReference type="GO" id="GO:0016829">
    <property type="term" value="F:lyase activity"/>
    <property type="evidence" value="ECO:0007669"/>
    <property type="project" value="UniProtKB-KW"/>
</dbReference>
<feature type="domain" description="Polysaccharide biosynthesis protein CapD-like" evidence="3">
    <location>
        <begin position="282"/>
        <end position="576"/>
    </location>
</feature>